<dbReference type="PANTHER" id="PTHR12236:SF95">
    <property type="entry name" value="CUTICULAR PROTEIN 76BD, ISOFORM C-RELATED"/>
    <property type="match status" value="1"/>
</dbReference>
<evidence type="ECO:0000256" key="3">
    <source>
        <dbReference type="SAM" id="MobiDB-lite"/>
    </source>
</evidence>
<dbReference type="GO" id="GO:0042302">
    <property type="term" value="F:structural constituent of cuticle"/>
    <property type="evidence" value="ECO:0007669"/>
    <property type="project" value="UniProtKB-UniRule"/>
</dbReference>
<sequence length="150" mass="16429">MVAWTQCSPYGHHHNDAAGNSYQSSRVHESYGGGSSSYQQYGQGFGTGAAPTVRSYQHGGERQQHGGERQQHEPVHYSFQYDVHDPHTGDIKSQHETRTGDAVTGYYTLVEPDGAVRTVTYTADKHGGFNAVVDRKKPAAAEFADVGHQH</sequence>
<reference evidence="4 5" key="1">
    <citation type="submission" date="2019-08" db="EMBL/GenBank/DDBJ databases">
        <authorList>
            <person name="Alioto T."/>
            <person name="Alioto T."/>
            <person name="Gomez Garrido J."/>
        </authorList>
    </citation>
    <scope>NUCLEOTIDE SEQUENCE [LARGE SCALE GENOMIC DNA]</scope>
</reference>
<dbReference type="GO" id="GO:0005615">
    <property type="term" value="C:extracellular space"/>
    <property type="evidence" value="ECO:0007669"/>
    <property type="project" value="TreeGrafter"/>
</dbReference>
<evidence type="ECO:0000256" key="1">
    <source>
        <dbReference type="ARBA" id="ARBA00022460"/>
    </source>
</evidence>
<dbReference type="InterPro" id="IPR000618">
    <property type="entry name" value="Insect_cuticle"/>
</dbReference>
<dbReference type="GO" id="GO:0031012">
    <property type="term" value="C:extracellular matrix"/>
    <property type="evidence" value="ECO:0007669"/>
    <property type="project" value="TreeGrafter"/>
</dbReference>
<keyword evidence="1 2" id="KW-0193">Cuticle</keyword>
<dbReference type="PROSITE" id="PS51155">
    <property type="entry name" value="CHIT_BIND_RR_2"/>
    <property type="match status" value="1"/>
</dbReference>
<dbReference type="OrthoDB" id="6427684at2759"/>
<dbReference type="Pfam" id="PF00379">
    <property type="entry name" value="Chitin_bind_4"/>
    <property type="match status" value="1"/>
</dbReference>
<evidence type="ECO:0000313" key="4">
    <source>
        <dbReference type="EMBL" id="VVC35898.1"/>
    </source>
</evidence>
<protein>
    <submittedName>
        <fullName evidence="4">Insect cuticle protein,Chitin-binding type R&amp;R consensus</fullName>
    </submittedName>
</protein>
<dbReference type="AlphaFoldDB" id="A0A5E4MUJ7"/>
<dbReference type="InterPro" id="IPR051217">
    <property type="entry name" value="Insect_Cuticle_Struc_Prot"/>
</dbReference>
<dbReference type="PANTHER" id="PTHR12236">
    <property type="entry name" value="STRUCTURAL CONTITUENT OF CUTICLE"/>
    <property type="match status" value="1"/>
</dbReference>
<name>A0A5E4MUJ7_9HEMI</name>
<dbReference type="Proteomes" id="UP000325440">
    <property type="component" value="Unassembled WGS sequence"/>
</dbReference>
<organism evidence="4 5">
    <name type="scientific">Cinara cedri</name>
    <dbReference type="NCBI Taxonomy" id="506608"/>
    <lineage>
        <taxon>Eukaryota</taxon>
        <taxon>Metazoa</taxon>
        <taxon>Ecdysozoa</taxon>
        <taxon>Arthropoda</taxon>
        <taxon>Hexapoda</taxon>
        <taxon>Insecta</taxon>
        <taxon>Pterygota</taxon>
        <taxon>Neoptera</taxon>
        <taxon>Paraneoptera</taxon>
        <taxon>Hemiptera</taxon>
        <taxon>Sternorrhyncha</taxon>
        <taxon>Aphidomorpha</taxon>
        <taxon>Aphidoidea</taxon>
        <taxon>Aphididae</taxon>
        <taxon>Lachninae</taxon>
        <taxon>Cinara</taxon>
    </lineage>
</organism>
<evidence type="ECO:0000256" key="2">
    <source>
        <dbReference type="PROSITE-ProRule" id="PRU00497"/>
    </source>
</evidence>
<dbReference type="PRINTS" id="PR00947">
    <property type="entry name" value="CUTICLE"/>
</dbReference>
<gene>
    <name evidence="4" type="ORF">CINCED_3A014465</name>
</gene>
<feature type="region of interest" description="Disordered" evidence="3">
    <location>
        <begin position="12"/>
        <end position="74"/>
    </location>
</feature>
<dbReference type="EMBL" id="CABPRJ010001429">
    <property type="protein sequence ID" value="VVC35898.1"/>
    <property type="molecule type" value="Genomic_DNA"/>
</dbReference>
<feature type="compositionally biased region" description="Basic and acidic residues" evidence="3">
    <location>
        <begin position="59"/>
        <end position="74"/>
    </location>
</feature>
<dbReference type="InterPro" id="IPR031311">
    <property type="entry name" value="CHIT_BIND_RR_consensus"/>
</dbReference>
<proteinExistence type="predicted"/>
<accession>A0A5E4MUJ7</accession>
<dbReference type="PROSITE" id="PS00233">
    <property type="entry name" value="CHIT_BIND_RR_1"/>
    <property type="match status" value="1"/>
</dbReference>
<evidence type="ECO:0000313" key="5">
    <source>
        <dbReference type="Proteomes" id="UP000325440"/>
    </source>
</evidence>
<keyword evidence="5" id="KW-1185">Reference proteome</keyword>